<feature type="domain" description="Peptidase M48" evidence="8">
    <location>
        <begin position="160"/>
        <end position="369"/>
    </location>
</feature>
<dbReference type="GO" id="GO:0051603">
    <property type="term" value="P:proteolysis involved in protein catabolic process"/>
    <property type="evidence" value="ECO:0007669"/>
    <property type="project" value="TreeGrafter"/>
</dbReference>
<feature type="transmembrane region" description="Helical" evidence="7">
    <location>
        <begin position="101"/>
        <end position="121"/>
    </location>
</feature>
<protein>
    <submittedName>
        <fullName evidence="9">Peptidase M48-like protein</fullName>
    </submittedName>
</protein>
<dbReference type="RefSeq" id="WP_109616757.1">
    <property type="nucleotide sequence ID" value="NZ_QGDO01000002.1"/>
</dbReference>
<organism evidence="9 10">
    <name type="scientific">Sediminitomix flava</name>
    <dbReference type="NCBI Taxonomy" id="379075"/>
    <lineage>
        <taxon>Bacteria</taxon>
        <taxon>Pseudomonadati</taxon>
        <taxon>Bacteroidota</taxon>
        <taxon>Cytophagia</taxon>
        <taxon>Cytophagales</taxon>
        <taxon>Flammeovirgaceae</taxon>
        <taxon>Sediminitomix</taxon>
    </lineage>
</organism>
<accession>A0A315ZAP7</accession>
<evidence type="ECO:0000256" key="3">
    <source>
        <dbReference type="ARBA" id="ARBA00022801"/>
    </source>
</evidence>
<dbReference type="PANTHER" id="PTHR22726">
    <property type="entry name" value="METALLOENDOPEPTIDASE OMA1"/>
    <property type="match status" value="1"/>
</dbReference>
<evidence type="ECO:0000256" key="5">
    <source>
        <dbReference type="ARBA" id="ARBA00023049"/>
    </source>
</evidence>
<keyword evidence="1 6" id="KW-0645">Protease</keyword>
<evidence type="ECO:0000256" key="6">
    <source>
        <dbReference type="RuleBase" id="RU003983"/>
    </source>
</evidence>
<dbReference type="PANTHER" id="PTHR22726:SF1">
    <property type="entry name" value="METALLOENDOPEPTIDASE OMA1, MITOCHONDRIAL"/>
    <property type="match status" value="1"/>
</dbReference>
<keyword evidence="5 6" id="KW-0482">Metalloprotease</keyword>
<keyword evidence="4 6" id="KW-0862">Zinc</keyword>
<dbReference type="OrthoDB" id="9810445at2"/>
<comment type="caution">
    <text evidence="9">The sequence shown here is derived from an EMBL/GenBank/DDBJ whole genome shotgun (WGS) entry which is preliminary data.</text>
</comment>
<dbReference type="Gene3D" id="3.30.2010.10">
    <property type="entry name" value="Metalloproteases ('zincins'), catalytic domain"/>
    <property type="match status" value="1"/>
</dbReference>
<name>A0A315ZAP7_SEDFL</name>
<reference evidence="9 10" key="1">
    <citation type="submission" date="2018-03" db="EMBL/GenBank/DDBJ databases">
        <title>Genomic Encyclopedia of Archaeal and Bacterial Type Strains, Phase II (KMG-II): from individual species to whole genera.</title>
        <authorList>
            <person name="Goeker M."/>
        </authorList>
    </citation>
    <scope>NUCLEOTIDE SEQUENCE [LARGE SCALE GENOMIC DNA]</scope>
    <source>
        <strain evidence="9 10">DSM 28229</strain>
    </source>
</reference>
<keyword evidence="7" id="KW-1133">Transmembrane helix</keyword>
<keyword evidence="7" id="KW-0472">Membrane</keyword>
<sequence length="435" mass="49654">MYSGIFYTGKSSKQYKAKIQLNRNQLVFSYEDLDDDGELVLVPFEYEGIYEIERVTTTKVQVKFNDFPHPTLEVDDAHFVEQLKYSDLDIKGDHPGYKFSSLWKSISLGVIFMGVMALAYFKGIPFLVDKVVNVLPTNYDVMWGNSIYVSYIKNMNVDEEASELLNRYIKTLDVESEYPINITVVKSPIKNAFAVPGGNMVFFTGLLNEMESKEELTALFGHELAHIELRHSTKSTLESLAGYIIISLVFNDINGITSVITEQGQQLKRLSYSRKLEEEADLFGLSLLNEKGIDPQGMTDLFQTLQSVDHSDIEEISSTDSLYQENVELEDNDTTTTIFEDLMEEVEGNDILEYLSSHPDLESRIRMASNFERTNFELHPKSDSLELIWNDIDSLKSDWNSWSSLSDIKEEIEETFDDIFTNTDSIASDSLKVKN</sequence>
<evidence type="ECO:0000259" key="8">
    <source>
        <dbReference type="Pfam" id="PF01435"/>
    </source>
</evidence>
<comment type="similarity">
    <text evidence="6">Belongs to the peptidase M48 family.</text>
</comment>
<keyword evidence="3 6" id="KW-0378">Hydrolase</keyword>
<dbReference type="Proteomes" id="UP000245535">
    <property type="component" value="Unassembled WGS sequence"/>
</dbReference>
<dbReference type="GO" id="GO:0046872">
    <property type="term" value="F:metal ion binding"/>
    <property type="evidence" value="ECO:0007669"/>
    <property type="project" value="UniProtKB-KW"/>
</dbReference>
<evidence type="ECO:0000256" key="1">
    <source>
        <dbReference type="ARBA" id="ARBA00022670"/>
    </source>
</evidence>
<evidence type="ECO:0000256" key="7">
    <source>
        <dbReference type="SAM" id="Phobius"/>
    </source>
</evidence>
<evidence type="ECO:0000256" key="4">
    <source>
        <dbReference type="ARBA" id="ARBA00022833"/>
    </source>
</evidence>
<dbReference type="Pfam" id="PF01435">
    <property type="entry name" value="Peptidase_M48"/>
    <property type="match status" value="1"/>
</dbReference>
<dbReference type="GO" id="GO:0016020">
    <property type="term" value="C:membrane"/>
    <property type="evidence" value="ECO:0007669"/>
    <property type="project" value="TreeGrafter"/>
</dbReference>
<dbReference type="CDD" id="cd07332">
    <property type="entry name" value="M48C_Oma1_like"/>
    <property type="match status" value="1"/>
</dbReference>
<comment type="cofactor">
    <cofactor evidence="6">
        <name>Zn(2+)</name>
        <dbReference type="ChEBI" id="CHEBI:29105"/>
    </cofactor>
    <text evidence="6">Binds 1 zinc ion per subunit.</text>
</comment>
<evidence type="ECO:0000313" key="9">
    <source>
        <dbReference type="EMBL" id="PWJ42621.1"/>
    </source>
</evidence>
<keyword evidence="2" id="KW-0479">Metal-binding</keyword>
<dbReference type="AlphaFoldDB" id="A0A315ZAP7"/>
<keyword evidence="10" id="KW-1185">Reference proteome</keyword>
<evidence type="ECO:0000313" key="10">
    <source>
        <dbReference type="Proteomes" id="UP000245535"/>
    </source>
</evidence>
<keyword evidence="7" id="KW-0812">Transmembrane</keyword>
<proteinExistence type="inferred from homology"/>
<dbReference type="EMBL" id="QGDO01000002">
    <property type="protein sequence ID" value="PWJ42621.1"/>
    <property type="molecule type" value="Genomic_DNA"/>
</dbReference>
<evidence type="ECO:0000256" key="2">
    <source>
        <dbReference type="ARBA" id="ARBA00022723"/>
    </source>
</evidence>
<dbReference type="InterPro" id="IPR001915">
    <property type="entry name" value="Peptidase_M48"/>
</dbReference>
<dbReference type="InterPro" id="IPR051156">
    <property type="entry name" value="Mito/Outer_Membr_Metalloprot"/>
</dbReference>
<dbReference type="GO" id="GO:0004222">
    <property type="term" value="F:metalloendopeptidase activity"/>
    <property type="evidence" value="ECO:0007669"/>
    <property type="project" value="InterPro"/>
</dbReference>
<gene>
    <name evidence="9" type="ORF">BC781_102165</name>
</gene>